<proteinExistence type="predicted"/>
<keyword evidence="2" id="KW-1185">Reference proteome</keyword>
<sequence length="169" mass="18311">MAESTSNGGGTVYAALASKEAANKVYVFQAELSIVNGISSNQSLAWRCIDLGESKLIDLRFLDATTLVLLCTGTEPSNPAIFTLPVQSDAALYEPYTENASPQSIPGAPLAAAGCKEYHVPEEYALRPVRMEVHSGHDVRGQIPARICLLASNRTTWRTFTFDDEYAKP</sequence>
<accession>A0A179I9Q8</accession>
<dbReference type="Proteomes" id="UP000243081">
    <property type="component" value="Unassembled WGS sequence"/>
</dbReference>
<protein>
    <submittedName>
        <fullName evidence="1">Uncharacterized protein</fullName>
    </submittedName>
</protein>
<comment type="caution">
    <text evidence="1">The sequence shown here is derived from an EMBL/GenBank/DDBJ whole genome shotgun (WGS) entry which is preliminary data.</text>
</comment>
<evidence type="ECO:0000313" key="2">
    <source>
        <dbReference type="Proteomes" id="UP000243081"/>
    </source>
</evidence>
<dbReference type="OrthoDB" id="2110451at2759"/>
<gene>
    <name evidence="1" type="ORF">LLEC1_01900</name>
</gene>
<reference evidence="1 2" key="1">
    <citation type="submission" date="2016-03" db="EMBL/GenBank/DDBJ databases">
        <title>Fine-scale spatial genetic structure of a fungal parasite of coffee scale insects.</title>
        <authorList>
            <person name="Jackson D."/>
            <person name="Zemenick K.A."/>
            <person name="Malloure B."/>
            <person name="Quandt C.A."/>
            <person name="James T.Y."/>
        </authorList>
    </citation>
    <scope>NUCLEOTIDE SEQUENCE [LARGE SCALE GENOMIC DNA]</scope>
    <source>
        <strain evidence="1 2">UM487</strain>
    </source>
</reference>
<dbReference type="EMBL" id="LUKN01002836">
    <property type="protein sequence ID" value="OAQ98499.1"/>
    <property type="molecule type" value="Genomic_DNA"/>
</dbReference>
<dbReference type="AlphaFoldDB" id="A0A179I9Q8"/>
<organism evidence="1 2">
    <name type="scientific">Cordyceps confragosa</name>
    <name type="common">Lecanicillium lecanii</name>
    <dbReference type="NCBI Taxonomy" id="2714763"/>
    <lineage>
        <taxon>Eukaryota</taxon>
        <taxon>Fungi</taxon>
        <taxon>Dikarya</taxon>
        <taxon>Ascomycota</taxon>
        <taxon>Pezizomycotina</taxon>
        <taxon>Sordariomycetes</taxon>
        <taxon>Hypocreomycetidae</taxon>
        <taxon>Hypocreales</taxon>
        <taxon>Cordycipitaceae</taxon>
        <taxon>Akanthomyces</taxon>
    </lineage>
</organism>
<evidence type="ECO:0000313" key="1">
    <source>
        <dbReference type="EMBL" id="OAQ98499.1"/>
    </source>
</evidence>
<name>A0A179I9Q8_CORDF</name>